<evidence type="ECO:0000259" key="1">
    <source>
        <dbReference type="SMART" id="SM00852"/>
    </source>
</evidence>
<evidence type="ECO:0000313" key="2">
    <source>
        <dbReference type="EMBL" id="RLJ99877.1"/>
    </source>
</evidence>
<dbReference type="InterPro" id="IPR056596">
    <property type="entry name" value="FLAD1_M"/>
</dbReference>
<name>A0A497YXT6_9RHOB</name>
<dbReference type="OrthoDB" id="9801454at2"/>
<evidence type="ECO:0000313" key="3">
    <source>
        <dbReference type="Proteomes" id="UP000271700"/>
    </source>
</evidence>
<feature type="domain" description="MoaB/Mog" evidence="1">
    <location>
        <begin position="7"/>
        <end position="169"/>
    </location>
</feature>
<organism evidence="2 3">
    <name type="scientific">Ruegeria conchae</name>
    <dbReference type="NCBI Taxonomy" id="981384"/>
    <lineage>
        <taxon>Bacteria</taxon>
        <taxon>Pseudomonadati</taxon>
        <taxon>Pseudomonadota</taxon>
        <taxon>Alphaproteobacteria</taxon>
        <taxon>Rhodobacterales</taxon>
        <taxon>Roseobacteraceae</taxon>
        <taxon>Ruegeria</taxon>
    </lineage>
</organism>
<dbReference type="Pfam" id="PF00994">
    <property type="entry name" value="MoCF_biosynth"/>
    <property type="match status" value="1"/>
</dbReference>
<dbReference type="CDD" id="cd00885">
    <property type="entry name" value="cinA"/>
    <property type="match status" value="1"/>
</dbReference>
<accession>A0A497YXT6</accession>
<dbReference type="STRING" id="981384.GCA_000192475_03778"/>
<dbReference type="RefSeq" id="WP_010438564.1">
    <property type="nucleotide sequence ID" value="NZ_AEYW01000004.1"/>
</dbReference>
<keyword evidence="3" id="KW-1185">Reference proteome</keyword>
<dbReference type="SUPFAM" id="SSF53218">
    <property type="entry name" value="Molybdenum cofactor biosynthesis proteins"/>
    <property type="match status" value="1"/>
</dbReference>
<comment type="caution">
    <text evidence="2">The sequence shown here is derived from an EMBL/GenBank/DDBJ whole genome shotgun (WGS) entry which is preliminary data.</text>
</comment>
<dbReference type="InterPro" id="IPR001453">
    <property type="entry name" value="MoaB/Mog_dom"/>
</dbReference>
<dbReference type="AlphaFoldDB" id="A0A497YXT6"/>
<dbReference type="Gene3D" id="3.40.980.10">
    <property type="entry name" value="MoaB/Mog-like domain"/>
    <property type="match status" value="1"/>
</dbReference>
<dbReference type="Pfam" id="PF24102">
    <property type="entry name" value="FLAD1_M"/>
    <property type="match status" value="1"/>
</dbReference>
<dbReference type="Proteomes" id="UP000271700">
    <property type="component" value="Unassembled WGS sequence"/>
</dbReference>
<dbReference type="EMBL" id="RCCT01000007">
    <property type="protein sequence ID" value="RLJ99877.1"/>
    <property type="molecule type" value="Genomic_DNA"/>
</dbReference>
<dbReference type="PANTHER" id="PTHR13939">
    <property type="entry name" value="NICOTINAMIDE-NUCLEOTIDE AMIDOHYDROLASE PNCC"/>
    <property type="match status" value="1"/>
</dbReference>
<sequence length="240" mass="25316">MANPTAAMLVIGDEILSGRTRDANMHYLAGELTKHGIDLKEVRIVSDDAPAIEAAVRALSQANDHVFTSGGIGPTHDDITADCIARAFGAHIDVRHDARALLEAHYEKSGLELNDARLRMARIPDGAELIDNPVSTAPGFTIANVHVMAGVPLVFQAMVASVLPLLTGGNPLLSQTLRVDRGEGDIASTLAALAKDFGDLSIGCYPFQTNGVFGANVVVRGTEGGRIDAAMTRLAKEIEL</sequence>
<proteinExistence type="predicted"/>
<reference evidence="2 3" key="1">
    <citation type="submission" date="2018-10" db="EMBL/GenBank/DDBJ databases">
        <title>Genomic Encyclopedia of Archaeal and Bacterial Type Strains, Phase II (KMG-II): from individual species to whole genera.</title>
        <authorList>
            <person name="Goeker M."/>
        </authorList>
    </citation>
    <scope>NUCLEOTIDE SEQUENCE [LARGE SCALE GENOMIC DNA]</scope>
    <source>
        <strain evidence="2 3">DSM 29317</strain>
    </source>
</reference>
<dbReference type="SMART" id="SM00852">
    <property type="entry name" value="MoCF_biosynth"/>
    <property type="match status" value="1"/>
</dbReference>
<protein>
    <submittedName>
        <fullName evidence="2">Molybdenum cofactor synthesis domain-containing protein</fullName>
    </submittedName>
</protein>
<gene>
    <name evidence="2" type="ORF">CLV75_3800</name>
</gene>
<dbReference type="InterPro" id="IPR036425">
    <property type="entry name" value="MoaB/Mog-like_dom_sf"/>
</dbReference>
<dbReference type="InterPro" id="IPR050101">
    <property type="entry name" value="CinA"/>
</dbReference>
<dbReference type="PANTHER" id="PTHR13939:SF0">
    <property type="entry name" value="NMN AMIDOHYDROLASE-LIKE PROTEIN YFAY"/>
    <property type="match status" value="1"/>
</dbReference>